<evidence type="ECO:0000313" key="13">
    <source>
        <dbReference type="Proteomes" id="UP000789941"/>
    </source>
</evidence>
<accession>A0A5E4LL25</accession>
<dbReference type="PROSITE" id="PS00154">
    <property type="entry name" value="ATPASE_E1_E2"/>
    <property type="match status" value="1"/>
</dbReference>
<dbReference type="InterPro" id="IPR008250">
    <property type="entry name" value="ATPase_P-typ_transduc_dom_A_sf"/>
</dbReference>
<dbReference type="SUPFAM" id="SSF81665">
    <property type="entry name" value="Calcium ATPase, transmembrane domain M"/>
    <property type="match status" value="1"/>
</dbReference>
<dbReference type="PRINTS" id="PR00119">
    <property type="entry name" value="CATATPASE"/>
</dbReference>
<evidence type="ECO:0000256" key="6">
    <source>
        <dbReference type="ARBA" id="ARBA00022840"/>
    </source>
</evidence>
<keyword evidence="3 10" id="KW-0812">Transmembrane</keyword>
<evidence type="ECO:0000256" key="9">
    <source>
        <dbReference type="ARBA" id="ARBA00023136"/>
    </source>
</evidence>
<dbReference type="InterPro" id="IPR036412">
    <property type="entry name" value="HAD-like_sf"/>
</dbReference>
<feature type="transmembrane region" description="Helical" evidence="10">
    <location>
        <begin position="690"/>
        <end position="713"/>
    </location>
</feature>
<organism evidence="12 13">
    <name type="scientific">Candidatus Bilamarchaeum dharawalense</name>
    <dbReference type="NCBI Taxonomy" id="2885759"/>
    <lineage>
        <taxon>Archaea</taxon>
        <taxon>Candidatus Micrarchaeota</taxon>
        <taxon>Candidatus Micrarchaeia</taxon>
        <taxon>Candidatus Anstonellales</taxon>
        <taxon>Candidatus Bilamarchaeaceae</taxon>
        <taxon>Candidatus Bilamarchaeum</taxon>
    </lineage>
</organism>
<feature type="transmembrane region" description="Helical" evidence="10">
    <location>
        <begin position="322"/>
        <end position="343"/>
    </location>
</feature>
<evidence type="ECO:0000256" key="8">
    <source>
        <dbReference type="ARBA" id="ARBA00022989"/>
    </source>
</evidence>
<feature type="transmembrane region" description="Helical" evidence="10">
    <location>
        <begin position="146"/>
        <end position="164"/>
    </location>
</feature>
<keyword evidence="8 10" id="KW-1133">Transmembrane helix</keyword>
<comment type="subcellular location">
    <subcellularLocation>
        <location evidence="1">Endomembrane system</location>
        <topology evidence="1">Multi-pass membrane protein</topology>
    </subcellularLocation>
</comment>
<protein>
    <submittedName>
        <fullName evidence="12">Putative copper-exporting P-type ATPase A</fullName>
        <ecNumber evidence="12">3.6.3.54</ecNumber>
    </submittedName>
</protein>
<feature type="transmembrane region" description="Helical" evidence="10">
    <location>
        <begin position="665"/>
        <end position="684"/>
    </location>
</feature>
<dbReference type="InterPro" id="IPR027256">
    <property type="entry name" value="P-typ_ATPase_IB"/>
</dbReference>
<dbReference type="SFLD" id="SFLDG00002">
    <property type="entry name" value="C1.7:_P-type_atpase_like"/>
    <property type="match status" value="1"/>
</dbReference>
<dbReference type="InterPro" id="IPR006121">
    <property type="entry name" value="HMA_dom"/>
</dbReference>
<dbReference type="Gene3D" id="3.40.1110.10">
    <property type="entry name" value="Calcium-transporting ATPase, cytoplasmic domain N"/>
    <property type="match status" value="1"/>
</dbReference>
<dbReference type="GO" id="GO:0016020">
    <property type="term" value="C:membrane"/>
    <property type="evidence" value="ECO:0007669"/>
    <property type="project" value="InterPro"/>
</dbReference>
<keyword evidence="4" id="KW-0479">Metal-binding</keyword>
<evidence type="ECO:0000259" key="11">
    <source>
        <dbReference type="PROSITE" id="PS50846"/>
    </source>
</evidence>
<keyword evidence="7" id="KW-1278">Translocase</keyword>
<dbReference type="PRINTS" id="PR00943">
    <property type="entry name" value="CUATPASE"/>
</dbReference>
<dbReference type="PANTHER" id="PTHR43520">
    <property type="entry name" value="ATP7, ISOFORM B"/>
    <property type="match status" value="1"/>
</dbReference>
<evidence type="ECO:0000256" key="1">
    <source>
        <dbReference type="ARBA" id="ARBA00004127"/>
    </source>
</evidence>
<dbReference type="NCBIfam" id="TIGR01525">
    <property type="entry name" value="ATPase-IB_hvy"/>
    <property type="match status" value="1"/>
</dbReference>
<dbReference type="Gene3D" id="3.30.70.100">
    <property type="match status" value="1"/>
</dbReference>
<dbReference type="InterPro" id="IPR036163">
    <property type="entry name" value="HMA_dom_sf"/>
</dbReference>
<dbReference type="InterPro" id="IPR044492">
    <property type="entry name" value="P_typ_ATPase_HD_dom"/>
</dbReference>
<sequence>MHCASCASNIERRLKKLSGVTRANVNYATNKATIEYDEKIVGQDDFKKTVESLGYGIEKEQDSREDESNNLRKKMLSSAILTIPILLLGLPGMLKGIFPLEYPEFFMKNMNLFQFVLTTPILYINRDFFERGIRGLIGRMPGMDSLVALGVGTAYVYSVLVGFEFITGEIYYETAALLLTFILLGKYLEAVAKGKTSEAIKRLVGLQPKTARVIREGNEIEIPIAEVIVGEVIIVKPGGKIPVDGTVIDGASSVDESMITGESIPVHKKQGDGVIGATINKTGAFKFRATKIGKDTMIAQIIKLVEDAQGSKAPIQKLADIVAGYFVQGVILFALVAFVYWYFIAGQTFLFALTIMVSTLIIACPCAMGLATPTAIMIGTGKGAENGILIKNAEALEVLHQSRVIAFDKTGTITKGEAVVSDILSFGMDRDDILRVAASAEKNSEHHIAQAIVRKAKERKLRISEPKHFQAVPGYGISAMFGKIHVLIGNPAFMEKEKIDTPTDILHTTYKLELEGKTVVIMAANDKVVGIITIADLIKEHSKEAIARLHKEGYETVMITGDNERTALAIAKQVGIDRVLAHVLPGDKAREVKRLQANKEKIVFVGDGINDAPALAQADVGIAIGAGTDVAIESGSIVLVKNNLEDISKAIQLSRYTMKKIKQNLFWAFAYNAIGIPVAMGILYPYTGFLLSPVIAGAAMAFSSVSVVSNSLLMRGWKPKN</sequence>
<dbReference type="Gene3D" id="3.40.50.1000">
    <property type="entry name" value="HAD superfamily/HAD-like"/>
    <property type="match status" value="1"/>
</dbReference>
<dbReference type="GO" id="GO:0005524">
    <property type="term" value="F:ATP binding"/>
    <property type="evidence" value="ECO:0007669"/>
    <property type="project" value="UniProtKB-KW"/>
</dbReference>
<dbReference type="CDD" id="cd00371">
    <property type="entry name" value="HMA"/>
    <property type="match status" value="1"/>
</dbReference>
<dbReference type="InterPro" id="IPR059000">
    <property type="entry name" value="ATPase_P-type_domA"/>
</dbReference>
<dbReference type="SUPFAM" id="SSF81653">
    <property type="entry name" value="Calcium ATPase, transduction domain A"/>
    <property type="match status" value="1"/>
</dbReference>
<dbReference type="GO" id="GO:0043682">
    <property type="term" value="F:P-type divalent copper transporter activity"/>
    <property type="evidence" value="ECO:0007669"/>
    <property type="project" value="TreeGrafter"/>
</dbReference>
<evidence type="ECO:0000256" key="4">
    <source>
        <dbReference type="ARBA" id="ARBA00022723"/>
    </source>
</evidence>
<dbReference type="GO" id="GO:0016887">
    <property type="term" value="F:ATP hydrolysis activity"/>
    <property type="evidence" value="ECO:0007669"/>
    <property type="project" value="InterPro"/>
</dbReference>
<dbReference type="InterPro" id="IPR001757">
    <property type="entry name" value="P_typ_ATPase"/>
</dbReference>
<evidence type="ECO:0000256" key="7">
    <source>
        <dbReference type="ARBA" id="ARBA00022967"/>
    </source>
</evidence>
<dbReference type="PROSITE" id="PS50846">
    <property type="entry name" value="HMA_2"/>
    <property type="match status" value="1"/>
</dbReference>
<evidence type="ECO:0000256" key="5">
    <source>
        <dbReference type="ARBA" id="ARBA00022741"/>
    </source>
</evidence>
<dbReference type="CDD" id="cd02094">
    <property type="entry name" value="P-type_ATPase_Cu-like"/>
    <property type="match status" value="1"/>
</dbReference>
<dbReference type="FunFam" id="3.30.70.100:FF:000005">
    <property type="entry name" value="Copper-exporting P-type ATPase A"/>
    <property type="match status" value="1"/>
</dbReference>
<dbReference type="Gene3D" id="2.70.150.10">
    <property type="entry name" value="Calcium-transporting ATPase, cytoplasmic transduction domain A"/>
    <property type="match status" value="1"/>
</dbReference>
<dbReference type="NCBIfam" id="TIGR01494">
    <property type="entry name" value="ATPase_P-type"/>
    <property type="match status" value="1"/>
</dbReference>
<keyword evidence="5" id="KW-0547">Nucleotide-binding</keyword>
<name>A0A5E4LL25_9ARCH</name>
<dbReference type="Pfam" id="PF00403">
    <property type="entry name" value="HMA"/>
    <property type="match status" value="1"/>
</dbReference>
<dbReference type="Pfam" id="PF00702">
    <property type="entry name" value="Hydrolase"/>
    <property type="match status" value="1"/>
</dbReference>
<dbReference type="GO" id="GO:0055070">
    <property type="term" value="P:copper ion homeostasis"/>
    <property type="evidence" value="ECO:0007669"/>
    <property type="project" value="TreeGrafter"/>
</dbReference>
<evidence type="ECO:0000256" key="10">
    <source>
        <dbReference type="SAM" id="Phobius"/>
    </source>
</evidence>
<proteinExistence type="inferred from homology"/>
<dbReference type="NCBIfam" id="TIGR01511">
    <property type="entry name" value="ATPase-IB1_Cu"/>
    <property type="match status" value="1"/>
</dbReference>
<dbReference type="InterPro" id="IPR023214">
    <property type="entry name" value="HAD_sf"/>
</dbReference>
<evidence type="ECO:0000313" key="12">
    <source>
        <dbReference type="EMBL" id="VVC02715.1"/>
    </source>
</evidence>
<dbReference type="SFLD" id="SFLDF00027">
    <property type="entry name" value="p-type_atpase"/>
    <property type="match status" value="1"/>
</dbReference>
<dbReference type="SUPFAM" id="SSF56784">
    <property type="entry name" value="HAD-like"/>
    <property type="match status" value="1"/>
</dbReference>
<feature type="transmembrane region" description="Helical" evidence="10">
    <location>
        <begin position="106"/>
        <end position="125"/>
    </location>
</feature>
<feature type="transmembrane region" description="Helical" evidence="10">
    <location>
        <begin position="75"/>
        <end position="94"/>
    </location>
</feature>
<feature type="domain" description="HMA" evidence="11">
    <location>
        <begin position="1"/>
        <end position="58"/>
    </location>
</feature>
<keyword evidence="12" id="KW-0378">Hydrolase</keyword>
<dbReference type="EMBL" id="CABMJJ010000002">
    <property type="protein sequence ID" value="VVC02715.1"/>
    <property type="molecule type" value="Genomic_DNA"/>
</dbReference>
<dbReference type="EC" id="3.6.3.54" evidence="12"/>
<dbReference type="Pfam" id="PF00122">
    <property type="entry name" value="E1-E2_ATPase"/>
    <property type="match status" value="1"/>
</dbReference>
<comment type="similarity">
    <text evidence="2">Belongs to the cation transport ATPase (P-type) (TC 3.A.3) family. Type IB subfamily.</text>
</comment>
<keyword evidence="9 10" id="KW-0472">Membrane</keyword>
<feature type="transmembrane region" description="Helical" evidence="10">
    <location>
        <begin position="349"/>
        <end position="372"/>
    </location>
</feature>
<evidence type="ECO:0000256" key="2">
    <source>
        <dbReference type="ARBA" id="ARBA00006024"/>
    </source>
</evidence>
<dbReference type="GO" id="GO:0005507">
    <property type="term" value="F:copper ion binding"/>
    <property type="evidence" value="ECO:0007669"/>
    <property type="project" value="TreeGrafter"/>
</dbReference>
<dbReference type="FunFam" id="2.70.150.10:FF:000002">
    <property type="entry name" value="Copper-transporting ATPase 1, putative"/>
    <property type="match status" value="1"/>
</dbReference>
<dbReference type="SFLD" id="SFLDS00003">
    <property type="entry name" value="Haloacid_Dehalogenase"/>
    <property type="match status" value="1"/>
</dbReference>
<gene>
    <name evidence="12" type="primary">copA_2</name>
    <name evidence="12" type="ORF">LFW2832_01202</name>
</gene>
<dbReference type="AlphaFoldDB" id="A0A5E4LL25"/>
<dbReference type="InterPro" id="IPR018303">
    <property type="entry name" value="ATPase_P-typ_P_site"/>
</dbReference>
<dbReference type="InterPro" id="IPR023299">
    <property type="entry name" value="ATPase_P-typ_cyto_dom_N"/>
</dbReference>
<dbReference type="SUPFAM" id="SSF55008">
    <property type="entry name" value="HMA, heavy metal-associated domain"/>
    <property type="match status" value="1"/>
</dbReference>
<dbReference type="InterPro" id="IPR023298">
    <property type="entry name" value="ATPase_P-typ_TM_dom_sf"/>
</dbReference>
<comment type="caution">
    <text evidence="12">The sequence shown here is derived from an EMBL/GenBank/DDBJ whole genome shotgun (WGS) entry which is preliminary data.</text>
</comment>
<feature type="transmembrane region" description="Helical" evidence="10">
    <location>
        <begin position="170"/>
        <end position="188"/>
    </location>
</feature>
<keyword evidence="6" id="KW-0067">ATP-binding</keyword>
<reference evidence="12 13" key="1">
    <citation type="submission" date="2019-08" db="EMBL/GenBank/DDBJ databases">
        <authorList>
            <person name="Vazquez-Campos X."/>
        </authorList>
    </citation>
    <scope>NUCLEOTIDE SEQUENCE [LARGE SCALE GENOMIC DNA]</scope>
    <source>
        <strain evidence="12">LFW-283_2</strain>
    </source>
</reference>
<dbReference type="Proteomes" id="UP000789941">
    <property type="component" value="Unassembled WGS sequence"/>
</dbReference>
<dbReference type="GO" id="GO:0012505">
    <property type="term" value="C:endomembrane system"/>
    <property type="evidence" value="ECO:0007669"/>
    <property type="project" value="UniProtKB-SubCell"/>
</dbReference>
<dbReference type="PANTHER" id="PTHR43520:SF8">
    <property type="entry name" value="P-TYPE CU(+) TRANSPORTER"/>
    <property type="match status" value="1"/>
</dbReference>
<evidence type="ECO:0000256" key="3">
    <source>
        <dbReference type="ARBA" id="ARBA00022692"/>
    </source>
</evidence>